<keyword evidence="2" id="KW-1185">Reference proteome</keyword>
<organism evidence="1 2">
    <name type="scientific">Mesonia hippocampi</name>
    <dbReference type="NCBI Taxonomy" id="1628250"/>
    <lineage>
        <taxon>Bacteria</taxon>
        <taxon>Pseudomonadati</taxon>
        <taxon>Bacteroidota</taxon>
        <taxon>Flavobacteriia</taxon>
        <taxon>Flavobacteriales</taxon>
        <taxon>Flavobacteriaceae</taxon>
        <taxon>Mesonia</taxon>
    </lineage>
</organism>
<protein>
    <submittedName>
        <fullName evidence="1">Pimeloyl-ACP methyl ester carboxylesterase</fullName>
    </submittedName>
</protein>
<dbReference type="Proteomes" id="UP000553034">
    <property type="component" value="Unassembled WGS sequence"/>
</dbReference>
<comment type="caution">
    <text evidence="1">The sequence shown here is derived from an EMBL/GenBank/DDBJ whole genome shotgun (WGS) entry which is preliminary data.</text>
</comment>
<reference evidence="1 2" key="1">
    <citation type="submission" date="2020-08" db="EMBL/GenBank/DDBJ databases">
        <title>Genomic Encyclopedia of Type Strains, Phase IV (KMG-IV): sequencing the most valuable type-strain genomes for metagenomic binning, comparative biology and taxonomic classification.</title>
        <authorList>
            <person name="Goeker M."/>
        </authorList>
    </citation>
    <scope>NUCLEOTIDE SEQUENCE [LARGE SCALE GENOMIC DNA]</scope>
    <source>
        <strain evidence="1 2">DSM 29568</strain>
    </source>
</reference>
<name>A0A840F0V1_9FLAO</name>
<evidence type="ECO:0000313" key="2">
    <source>
        <dbReference type="Proteomes" id="UP000553034"/>
    </source>
</evidence>
<sequence>MPHNVEFARIDGTKTYKNINFPTLVIIGEQDILIDPK</sequence>
<accession>A0A840F0V1</accession>
<dbReference type="AlphaFoldDB" id="A0A840F0V1"/>
<dbReference type="EMBL" id="JACIFO010000011">
    <property type="protein sequence ID" value="MBB4119894.1"/>
    <property type="molecule type" value="Genomic_DNA"/>
</dbReference>
<evidence type="ECO:0000313" key="1">
    <source>
        <dbReference type="EMBL" id="MBB4119894.1"/>
    </source>
</evidence>
<gene>
    <name evidence="1" type="ORF">GGR32_002205</name>
</gene>
<proteinExistence type="predicted"/>